<proteinExistence type="inferred from homology"/>
<dbReference type="SUPFAM" id="SSF52540">
    <property type="entry name" value="P-loop containing nucleoside triphosphate hydrolases"/>
    <property type="match status" value="1"/>
</dbReference>
<dbReference type="InterPro" id="IPR027417">
    <property type="entry name" value="P-loop_NTPase"/>
</dbReference>
<feature type="domain" description="Sulfotransferase" evidence="4">
    <location>
        <begin position="44"/>
        <end position="90"/>
    </location>
</feature>
<evidence type="ECO:0000313" key="5">
    <source>
        <dbReference type="Ensembl" id="ENSNNAP00000009358.1"/>
    </source>
</evidence>
<dbReference type="Proteomes" id="UP000694559">
    <property type="component" value="Unplaced"/>
</dbReference>
<feature type="domain" description="Sulfotransferase" evidence="4">
    <location>
        <begin position="101"/>
        <end position="258"/>
    </location>
</feature>
<dbReference type="Pfam" id="PF00685">
    <property type="entry name" value="Sulfotransfer_1"/>
    <property type="match status" value="2"/>
</dbReference>
<dbReference type="GO" id="GO:0008146">
    <property type="term" value="F:sulfotransferase activity"/>
    <property type="evidence" value="ECO:0007669"/>
    <property type="project" value="InterPro"/>
</dbReference>
<dbReference type="EC" id="2.8.2.-" evidence="3"/>
<dbReference type="Gene3D" id="3.40.50.300">
    <property type="entry name" value="P-loop containing nucleotide triphosphate hydrolases"/>
    <property type="match status" value="1"/>
</dbReference>
<keyword evidence="6" id="KW-1185">Reference proteome</keyword>
<reference evidence="5" key="1">
    <citation type="submission" date="2025-08" db="UniProtKB">
        <authorList>
            <consortium name="Ensembl"/>
        </authorList>
    </citation>
    <scope>IDENTIFICATION</scope>
</reference>
<evidence type="ECO:0000256" key="2">
    <source>
        <dbReference type="ARBA" id="ARBA00022679"/>
    </source>
</evidence>
<name>A0A8C6X5Q1_NAJNA</name>
<protein>
    <recommendedName>
        <fullName evidence="3">Sulfotransferase</fullName>
        <ecNumber evidence="3">2.8.2.-</ecNumber>
    </recommendedName>
</protein>
<organism evidence="5 6">
    <name type="scientific">Naja naja</name>
    <name type="common">Indian cobra</name>
    <dbReference type="NCBI Taxonomy" id="35670"/>
    <lineage>
        <taxon>Eukaryota</taxon>
        <taxon>Metazoa</taxon>
        <taxon>Chordata</taxon>
        <taxon>Craniata</taxon>
        <taxon>Vertebrata</taxon>
        <taxon>Euteleostomi</taxon>
        <taxon>Lepidosauria</taxon>
        <taxon>Squamata</taxon>
        <taxon>Bifurcata</taxon>
        <taxon>Unidentata</taxon>
        <taxon>Episquamata</taxon>
        <taxon>Toxicofera</taxon>
        <taxon>Serpentes</taxon>
        <taxon>Colubroidea</taxon>
        <taxon>Elapidae</taxon>
        <taxon>Elapinae</taxon>
        <taxon>Naja</taxon>
    </lineage>
</organism>
<evidence type="ECO:0000256" key="1">
    <source>
        <dbReference type="ARBA" id="ARBA00005771"/>
    </source>
</evidence>
<evidence type="ECO:0000256" key="3">
    <source>
        <dbReference type="RuleBase" id="RU361155"/>
    </source>
</evidence>
<dbReference type="Ensembl" id="ENSNNAT00000009812.1">
    <property type="protein sequence ID" value="ENSNNAP00000009358.1"/>
    <property type="gene ID" value="ENSNNAG00000006190.1"/>
</dbReference>
<sequence>MDLKSEMESLDAIKCPKLVEFEGIPMLNEMVENWNLISGFQARPDDLLLCTYPKAGTTWIQEIVDMVQHKGNAQKCARAPIYERSPYIELFPPKPIPSGENAKDCAVSFFHFHRMNKILPNPGKWEDFLENFIAGKVCYGSWFDHVRGWWEAKDHHSILYLFYEDIKENPAQEIQKVAQFLSIELSASVLDQIVQHTRFERMKENPMANYSNMPSSVLDQTVSPFMRKGTVGDWKEHFTKAQSRQLDEICTQKLDNSGLEFRTEL</sequence>
<accession>A0A8C6X5Q1</accession>
<evidence type="ECO:0000259" key="4">
    <source>
        <dbReference type="Pfam" id="PF00685"/>
    </source>
</evidence>
<dbReference type="GeneTree" id="ENSGT00940000157101"/>
<keyword evidence="2 3" id="KW-0808">Transferase</keyword>
<dbReference type="InterPro" id="IPR000863">
    <property type="entry name" value="Sulfotransferase_dom"/>
</dbReference>
<evidence type="ECO:0000313" key="6">
    <source>
        <dbReference type="Proteomes" id="UP000694559"/>
    </source>
</evidence>
<reference evidence="5" key="2">
    <citation type="submission" date="2025-09" db="UniProtKB">
        <authorList>
            <consortium name="Ensembl"/>
        </authorList>
    </citation>
    <scope>IDENTIFICATION</scope>
</reference>
<comment type="similarity">
    <text evidence="1 3">Belongs to the sulfotransferase 1 family.</text>
</comment>
<dbReference type="AlphaFoldDB" id="A0A8C6X5Q1"/>
<dbReference type="PANTHER" id="PTHR11783">
    <property type="entry name" value="SULFOTRANSFERASE SULT"/>
    <property type="match status" value="1"/>
</dbReference>